<dbReference type="AlphaFoldDB" id="L7F5B2"/>
<keyword evidence="2" id="KW-1185">Reference proteome</keyword>
<dbReference type="SUPFAM" id="SSF55144">
    <property type="entry name" value="LigT-like"/>
    <property type="match status" value="1"/>
</dbReference>
<dbReference type="PATRIC" id="fig|698760.3.peg.5193"/>
<gene>
    <name evidence="1" type="ORF">STRTUCAR8_01656</name>
</gene>
<dbReference type="STRING" id="85558.T45_07757"/>
<dbReference type="Gene3D" id="3.90.1140.10">
    <property type="entry name" value="Cyclic phosphodiesterase"/>
    <property type="match status" value="1"/>
</dbReference>
<dbReference type="InterPro" id="IPR009097">
    <property type="entry name" value="Cyclic_Pdiesterase"/>
</dbReference>
<evidence type="ECO:0000313" key="1">
    <source>
        <dbReference type="EMBL" id="ELP66186.1"/>
    </source>
</evidence>
<evidence type="ECO:0000313" key="2">
    <source>
        <dbReference type="Proteomes" id="UP000010931"/>
    </source>
</evidence>
<organism evidence="1 2">
    <name type="scientific">Streptomyces turgidiscabies (strain Car8)</name>
    <dbReference type="NCBI Taxonomy" id="698760"/>
    <lineage>
        <taxon>Bacteria</taxon>
        <taxon>Bacillati</taxon>
        <taxon>Actinomycetota</taxon>
        <taxon>Actinomycetes</taxon>
        <taxon>Kitasatosporales</taxon>
        <taxon>Streptomycetaceae</taxon>
        <taxon>Streptomyces</taxon>
    </lineage>
</organism>
<accession>L7F5B2</accession>
<comment type="caution">
    <text evidence="1">The sequence shown here is derived from an EMBL/GenBank/DDBJ whole genome shotgun (WGS) entry which is preliminary data.</text>
</comment>
<dbReference type="EMBL" id="AEJB01000361">
    <property type="protein sequence ID" value="ELP66186.1"/>
    <property type="molecule type" value="Genomic_DNA"/>
</dbReference>
<sequence length="241" mass="26629">MMSPLIDDSRAFPAAPPLDLDDPRKIISNDWDAFRAVERMTDHWDRPGWPPGHRAYYWMLAFPEEPELIAQARSCQQALADLGMDEVPHDGLHITMNKIGSCADVEPGTVDALAQLADGTLGGGFEIRAEPMAGSTGAIRFSVTPWTPLVELHAALHRAGQRVGVPGGKPSSRFRPHLGILYNNRARTASPVIDAVALLRNRPSVTLPIERVHLVELRREVRTYRWHVLHSLALPGRSPAL</sequence>
<dbReference type="Proteomes" id="UP000010931">
    <property type="component" value="Unassembled WGS sequence"/>
</dbReference>
<evidence type="ECO:0008006" key="3">
    <source>
        <dbReference type="Google" id="ProtNLM"/>
    </source>
</evidence>
<proteinExistence type="predicted"/>
<protein>
    <recommendedName>
        <fullName evidence="3">2'-5' RNA ligase family protein</fullName>
    </recommendedName>
</protein>
<reference evidence="1 2" key="1">
    <citation type="journal article" date="2011" name="Plasmid">
        <title>Streptomyces turgidiscabies Car8 contains a modular pathogenicity island that shares virulence genes with other actinobacterial plant pathogens.</title>
        <authorList>
            <person name="Huguet-Tapia J.C."/>
            <person name="Badger J.H."/>
            <person name="Loria R."/>
            <person name="Pettis G.S."/>
        </authorList>
    </citation>
    <scope>NUCLEOTIDE SEQUENCE [LARGE SCALE GENOMIC DNA]</scope>
    <source>
        <strain evidence="1 2">Car8</strain>
    </source>
</reference>
<name>L7F5B2_STRT8</name>
<dbReference type="Pfam" id="PF13563">
    <property type="entry name" value="2_5_RNA_ligase2"/>
    <property type="match status" value="1"/>
</dbReference>